<keyword evidence="1" id="KW-0472">Membrane</keyword>
<accession>A0A8J5QGA9</accession>
<organism evidence="2 3">
    <name type="scientific">[Candida] subhashii</name>
    <dbReference type="NCBI Taxonomy" id="561895"/>
    <lineage>
        <taxon>Eukaryota</taxon>
        <taxon>Fungi</taxon>
        <taxon>Dikarya</taxon>
        <taxon>Ascomycota</taxon>
        <taxon>Saccharomycotina</taxon>
        <taxon>Pichiomycetes</taxon>
        <taxon>Debaryomycetaceae</taxon>
        <taxon>Spathaspora</taxon>
    </lineage>
</organism>
<feature type="transmembrane region" description="Helical" evidence="1">
    <location>
        <begin position="149"/>
        <end position="169"/>
    </location>
</feature>
<evidence type="ECO:0000313" key="3">
    <source>
        <dbReference type="Proteomes" id="UP000694255"/>
    </source>
</evidence>
<proteinExistence type="predicted"/>
<gene>
    <name evidence="2" type="ORF">J8A68_004867</name>
</gene>
<keyword evidence="1" id="KW-0812">Transmembrane</keyword>
<dbReference type="Proteomes" id="UP000694255">
    <property type="component" value="Unassembled WGS sequence"/>
</dbReference>
<name>A0A8J5QGA9_9ASCO</name>
<protein>
    <submittedName>
        <fullName evidence="2">Uncharacterized protein</fullName>
    </submittedName>
</protein>
<comment type="caution">
    <text evidence="2">The sequence shown here is derived from an EMBL/GenBank/DDBJ whole genome shotgun (WGS) entry which is preliminary data.</text>
</comment>
<dbReference type="EMBL" id="JAGSYN010000216">
    <property type="protein sequence ID" value="KAG7661599.1"/>
    <property type="molecule type" value="Genomic_DNA"/>
</dbReference>
<dbReference type="AlphaFoldDB" id="A0A8J5QGA9"/>
<keyword evidence="1" id="KW-1133">Transmembrane helix</keyword>
<dbReference type="RefSeq" id="XP_049261832.1">
    <property type="nucleotide sequence ID" value="XM_049408871.1"/>
</dbReference>
<evidence type="ECO:0000256" key="1">
    <source>
        <dbReference type="SAM" id="Phobius"/>
    </source>
</evidence>
<dbReference type="GeneID" id="73471667"/>
<sequence length="172" mass="19045">MLAIAFLVCLSSADILPITIEYEKVGDGTKLIAEVDGMLAGVPKDPTIFFFDSEERSISTHDGTCFIPTKLGIRGSSDADCSGWDIKDDKILTWSNSLTFYECEQNSKLAMTAKNNIQIQDKGCSEIMLVVAKFGERSVTEPQENYPDLPTIVIMLVPLPVIVLLLLWIKLR</sequence>
<keyword evidence="3" id="KW-1185">Reference proteome</keyword>
<evidence type="ECO:0000313" key="2">
    <source>
        <dbReference type="EMBL" id="KAG7661599.1"/>
    </source>
</evidence>
<reference evidence="2 3" key="1">
    <citation type="journal article" date="2021" name="DNA Res.">
        <title>Genome analysis of Candida subhashii reveals its hybrid nature and dual mitochondrial genome conformations.</title>
        <authorList>
            <person name="Mixao V."/>
            <person name="Hegedusova E."/>
            <person name="Saus E."/>
            <person name="Pryszcz L.P."/>
            <person name="Cillingova A."/>
            <person name="Nosek J."/>
            <person name="Gabaldon T."/>
        </authorList>
    </citation>
    <scope>NUCLEOTIDE SEQUENCE [LARGE SCALE GENOMIC DNA]</scope>
    <source>
        <strain evidence="2 3">CBS 10753</strain>
    </source>
</reference>